<dbReference type="PANTHER" id="PTHR43275:SF1">
    <property type="entry name" value="D-MALATE DEHYDROGENASE [DECARBOXYLATING]"/>
    <property type="match status" value="1"/>
</dbReference>
<evidence type="ECO:0000259" key="22">
    <source>
        <dbReference type="SMART" id="SM01329"/>
    </source>
</evidence>
<comment type="function">
    <text evidence="5">Has multiple catalytic activities. Apart from catalyzing the oxidation of (+)-tartrate to oxaloglycolate, also converts meso-tartrate to D-glycerate and catalyzes the oxidative decarboxylation of D-malate to pyruvate.</text>
</comment>
<evidence type="ECO:0000256" key="9">
    <source>
        <dbReference type="ARBA" id="ARBA00007769"/>
    </source>
</evidence>
<comment type="catalytic activity">
    <reaction evidence="18">
        <text>(2R,3R)-tartrate + NAD(+) = 2-hydroxy-3-oxosuccinate + NADH + H(+)</text>
        <dbReference type="Rhea" id="RHEA:15209"/>
        <dbReference type="ChEBI" id="CHEBI:15378"/>
        <dbReference type="ChEBI" id="CHEBI:30924"/>
        <dbReference type="ChEBI" id="CHEBI:57540"/>
        <dbReference type="ChEBI" id="CHEBI:57945"/>
        <dbReference type="ChEBI" id="CHEBI:58265"/>
        <dbReference type="EC" id="1.1.1.93"/>
    </reaction>
</comment>
<evidence type="ECO:0000256" key="1">
    <source>
        <dbReference type="ARBA" id="ARBA00001421"/>
    </source>
</evidence>
<protein>
    <recommendedName>
        <fullName evidence="17">D-malate dehydrogenase [decarboxylating]</fullName>
        <ecNumber evidence="11">1.1.1.83</ecNumber>
        <ecNumber evidence="12">1.1.1.93</ecNumber>
        <ecNumber evidence="10">4.1.1.73</ecNumber>
    </recommendedName>
</protein>
<keyword evidence="13" id="KW-0479">Metal-binding</keyword>
<dbReference type="EMBL" id="JAHCDA010000001">
    <property type="protein sequence ID" value="MBS7809654.1"/>
    <property type="molecule type" value="Genomic_DNA"/>
</dbReference>
<keyword evidence="24" id="KW-1185">Reference proteome</keyword>
<dbReference type="InterPro" id="IPR019818">
    <property type="entry name" value="IsoCit/isopropylmalate_DH_CS"/>
</dbReference>
<evidence type="ECO:0000256" key="5">
    <source>
        <dbReference type="ARBA" id="ARBA00004033"/>
    </source>
</evidence>
<organism evidence="23 24">
    <name type="scientific">Roseococcus pinisoli</name>
    <dbReference type="NCBI Taxonomy" id="2835040"/>
    <lineage>
        <taxon>Bacteria</taxon>
        <taxon>Pseudomonadati</taxon>
        <taxon>Pseudomonadota</taxon>
        <taxon>Alphaproteobacteria</taxon>
        <taxon>Acetobacterales</taxon>
        <taxon>Roseomonadaceae</taxon>
        <taxon>Roseococcus</taxon>
    </lineage>
</organism>
<evidence type="ECO:0000256" key="4">
    <source>
        <dbReference type="ARBA" id="ARBA00001958"/>
    </source>
</evidence>
<comment type="pathway">
    <text evidence="6">Carbohydrate acid metabolism; tartrate degradation; D-glycerate from L-tartrate: step 1/1.</text>
</comment>
<evidence type="ECO:0000256" key="7">
    <source>
        <dbReference type="ARBA" id="ARBA00004981"/>
    </source>
</evidence>
<comment type="similarity">
    <text evidence="9">Belongs to the isocitrate and isopropylmalate dehydrogenases family.</text>
</comment>
<evidence type="ECO:0000256" key="8">
    <source>
        <dbReference type="ARBA" id="ARBA00005110"/>
    </source>
</evidence>
<name>A0ABS5Q7L2_9PROT</name>
<comment type="catalytic activity">
    <reaction evidence="20">
        <text>(R)-malate + NAD(+) = pyruvate + CO2 + NADH</text>
        <dbReference type="Rhea" id="RHEA:18365"/>
        <dbReference type="ChEBI" id="CHEBI:15361"/>
        <dbReference type="ChEBI" id="CHEBI:15588"/>
        <dbReference type="ChEBI" id="CHEBI:16526"/>
        <dbReference type="ChEBI" id="CHEBI:57540"/>
        <dbReference type="ChEBI" id="CHEBI:57945"/>
        <dbReference type="EC" id="1.1.1.83"/>
    </reaction>
</comment>
<accession>A0ABS5Q7L2</accession>
<comment type="cofactor">
    <cofactor evidence="2">
        <name>Mn(2+)</name>
        <dbReference type="ChEBI" id="CHEBI:29035"/>
    </cofactor>
</comment>
<evidence type="ECO:0000256" key="15">
    <source>
        <dbReference type="ARBA" id="ARBA00023027"/>
    </source>
</evidence>
<comment type="catalytic activity">
    <reaction evidence="19">
        <text>(2R,3S)-tartrate + NAD(+) = 2-hydroxy-3-oxosuccinate + NADH + H(+)</text>
        <dbReference type="Rhea" id="RHEA:16457"/>
        <dbReference type="ChEBI" id="CHEBI:15378"/>
        <dbReference type="ChEBI" id="CHEBI:30928"/>
        <dbReference type="ChEBI" id="CHEBI:57540"/>
        <dbReference type="ChEBI" id="CHEBI:57945"/>
        <dbReference type="ChEBI" id="CHEBI:58265"/>
        <dbReference type="EC" id="1.1.1.93"/>
    </reaction>
</comment>
<dbReference type="PROSITE" id="PS00470">
    <property type="entry name" value="IDH_IMDH"/>
    <property type="match status" value="1"/>
</dbReference>
<evidence type="ECO:0000256" key="16">
    <source>
        <dbReference type="ARBA" id="ARBA00023211"/>
    </source>
</evidence>
<feature type="domain" description="Isopropylmalate dehydrogenase-like" evidence="22">
    <location>
        <begin position="5"/>
        <end position="348"/>
    </location>
</feature>
<dbReference type="Gene3D" id="3.40.718.10">
    <property type="entry name" value="Isopropylmalate Dehydrogenase"/>
    <property type="match status" value="1"/>
</dbReference>
<evidence type="ECO:0000313" key="23">
    <source>
        <dbReference type="EMBL" id="MBS7809654.1"/>
    </source>
</evidence>
<evidence type="ECO:0000256" key="14">
    <source>
        <dbReference type="ARBA" id="ARBA00023002"/>
    </source>
</evidence>
<dbReference type="SMART" id="SM01329">
    <property type="entry name" value="Iso_dh"/>
    <property type="match status" value="1"/>
</dbReference>
<dbReference type="EC" id="4.1.1.73" evidence="10"/>
<evidence type="ECO:0000313" key="24">
    <source>
        <dbReference type="Proteomes" id="UP000766336"/>
    </source>
</evidence>
<keyword evidence="14 23" id="KW-0560">Oxidoreductase</keyword>
<dbReference type="Proteomes" id="UP000766336">
    <property type="component" value="Unassembled WGS sequence"/>
</dbReference>
<dbReference type="Pfam" id="PF00180">
    <property type="entry name" value="Iso_dh"/>
    <property type="match status" value="1"/>
</dbReference>
<evidence type="ECO:0000256" key="6">
    <source>
        <dbReference type="ARBA" id="ARBA00004803"/>
    </source>
</evidence>
<proteinExistence type="inferred from homology"/>
<keyword evidence="15" id="KW-0520">NAD</keyword>
<evidence type="ECO:0000256" key="21">
    <source>
        <dbReference type="ARBA" id="ARBA00049377"/>
    </source>
</evidence>
<evidence type="ECO:0000256" key="12">
    <source>
        <dbReference type="ARBA" id="ARBA00013144"/>
    </source>
</evidence>
<evidence type="ECO:0000256" key="11">
    <source>
        <dbReference type="ARBA" id="ARBA00013126"/>
    </source>
</evidence>
<evidence type="ECO:0000256" key="19">
    <source>
        <dbReference type="ARBA" id="ARBA00048855"/>
    </source>
</evidence>
<dbReference type="SUPFAM" id="SSF53659">
    <property type="entry name" value="Isocitrate/Isopropylmalate dehydrogenase-like"/>
    <property type="match status" value="1"/>
</dbReference>
<dbReference type="NCBIfam" id="TIGR02089">
    <property type="entry name" value="TTC"/>
    <property type="match status" value="1"/>
</dbReference>
<reference evidence="23 24" key="1">
    <citation type="submission" date="2021-05" db="EMBL/GenBank/DDBJ databases">
        <title>Roseococcus sp. XZZS9, whole genome shotgun sequencing project.</title>
        <authorList>
            <person name="Zhao G."/>
            <person name="Shen L."/>
        </authorList>
    </citation>
    <scope>NUCLEOTIDE SEQUENCE [LARGE SCALE GENOMIC DNA]</scope>
    <source>
        <strain evidence="23 24">XZZS9</strain>
    </source>
</reference>
<dbReference type="InterPro" id="IPR024084">
    <property type="entry name" value="IsoPropMal-DH-like_dom"/>
</dbReference>
<evidence type="ECO:0000256" key="17">
    <source>
        <dbReference type="ARBA" id="ARBA00030902"/>
    </source>
</evidence>
<dbReference type="RefSeq" id="WP_213668333.1">
    <property type="nucleotide sequence ID" value="NZ_JAHCDA010000001.1"/>
</dbReference>
<dbReference type="GO" id="GO:0009027">
    <property type="term" value="F:tartrate dehydrogenase activity"/>
    <property type="evidence" value="ECO:0007669"/>
    <property type="project" value="UniProtKB-EC"/>
</dbReference>
<dbReference type="EC" id="1.1.1.93" evidence="12"/>
<comment type="cofactor">
    <cofactor evidence="3">
        <name>Mg(2+)</name>
        <dbReference type="ChEBI" id="CHEBI:18420"/>
    </cofactor>
</comment>
<gene>
    <name evidence="23" type="ORF">KHU32_01810</name>
</gene>
<evidence type="ECO:0000256" key="20">
    <source>
        <dbReference type="ARBA" id="ARBA00049301"/>
    </source>
</evidence>
<evidence type="ECO:0000256" key="13">
    <source>
        <dbReference type="ARBA" id="ARBA00022723"/>
    </source>
</evidence>
<comment type="cofactor">
    <cofactor evidence="4">
        <name>K(+)</name>
        <dbReference type="ChEBI" id="CHEBI:29103"/>
    </cofactor>
</comment>
<evidence type="ECO:0000256" key="18">
    <source>
        <dbReference type="ARBA" id="ARBA00048069"/>
    </source>
</evidence>
<dbReference type="EC" id="1.1.1.83" evidence="11"/>
<comment type="caution">
    <text evidence="23">The sequence shown here is derived from an EMBL/GenBank/DDBJ whole genome shotgun (WGS) entry which is preliminary data.</text>
</comment>
<evidence type="ECO:0000256" key="2">
    <source>
        <dbReference type="ARBA" id="ARBA00001936"/>
    </source>
</evidence>
<comment type="catalytic activity">
    <reaction evidence="21">
        <text>tartrate + NAD(+) = 2-hydroxy-3-oxosuccinate + NADH + H(+)</text>
        <dbReference type="Rhea" id="RHEA:18853"/>
        <dbReference type="ChEBI" id="CHEBI:15378"/>
        <dbReference type="ChEBI" id="CHEBI:30929"/>
        <dbReference type="ChEBI" id="CHEBI:57540"/>
        <dbReference type="ChEBI" id="CHEBI:57945"/>
        <dbReference type="ChEBI" id="CHEBI:58265"/>
        <dbReference type="EC" id="1.1.1.93"/>
    </reaction>
</comment>
<sequence length="357" mass="38391">MRSYRIAAIAGDGIGKEVIPAGLEVLRALQARAGDFELEVVDFPWGSDFYRETGRMMPEDGLDQLRGFDAIYFGAVGDPHLPDSLTLWGLRLNICQGFDQYANIRPTRVLPGLESPLRGAGPGSIDWVIVRENSEGEYAGHGGRAHRGHEIEVATETSIFTRVGVERIMRTAFTIAASRPRKLLTVVTKSNAQRHGMVFWDEVAAKVAAEFPQVTWEKELVDAMAARMVRKPDSIDTVVATNLHADILSDLAGALAGSLGVAPTANLDPSRQAPSMFEPIHGSAFDITGKGIANPVATFWTACMMLEHLGEKPAAERLMRGIEAATAKGVTTPDLGGKANTAEVTAAVVDAIRSSND</sequence>
<keyword evidence="16" id="KW-0464">Manganese</keyword>
<evidence type="ECO:0000256" key="10">
    <source>
        <dbReference type="ARBA" id="ARBA00012223"/>
    </source>
</evidence>
<comment type="pathway">
    <text evidence="7">Carbohydrate acid metabolism; tartrate degradation; 2-hydroxy-3-oxosuccinate from L-tartrate: step 1/1.</text>
</comment>
<dbReference type="InterPro" id="IPR011829">
    <property type="entry name" value="TTC_DH"/>
</dbReference>
<comment type="catalytic activity">
    <reaction evidence="1">
        <text>(2R,3R)-tartrate + H(+) = (R)-glycerate + CO2</text>
        <dbReference type="Rhea" id="RHEA:13317"/>
        <dbReference type="ChEBI" id="CHEBI:15378"/>
        <dbReference type="ChEBI" id="CHEBI:16526"/>
        <dbReference type="ChEBI" id="CHEBI:16659"/>
        <dbReference type="ChEBI" id="CHEBI:30924"/>
        <dbReference type="EC" id="4.1.1.73"/>
    </reaction>
</comment>
<evidence type="ECO:0000256" key="3">
    <source>
        <dbReference type="ARBA" id="ARBA00001946"/>
    </source>
</evidence>
<dbReference type="InterPro" id="IPR050501">
    <property type="entry name" value="ICDH/IPMDH"/>
</dbReference>
<comment type="pathway">
    <text evidence="8">Carbohydrate acid metabolism; tartrate degradation; 2-hydroxy-3-oxosuccinate from meso-tartrate: step 1/1.</text>
</comment>
<dbReference type="PANTHER" id="PTHR43275">
    <property type="entry name" value="D-MALATE DEHYDROGENASE [DECARBOXYLATING]"/>
    <property type="match status" value="1"/>
</dbReference>